<keyword evidence="3" id="KW-1185">Reference proteome</keyword>
<proteinExistence type="predicted"/>
<comment type="caution">
    <text evidence="2">The sequence shown here is derived from an EMBL/GenBank/DDBJ whole genome shotgun (WGS) entry which is preliminary data.</text>
</comment>
<organism evidence="2 3">
    <name type="scientific">Mucilaginibacter aquariorum</name>
    <dbReference type="NCBI Taxonomy" id="2967225"/>
    <lineage>
        <taxon>Bacteria</taxon>
        <taxon>Pseudomonadati</taxon>
        <taxon>Bacteroidota</taxon>
        <taxon>Sphingobacteriia</taxon>
        <taxon>Sphingobacteriales</taxon>
        <taxon>Sphingobacteriaceae</taxon>
        <taxon>Mucilaginibacter</taxon>
    </lineage>
</organism>
<sequence length="86" mass="10209">MIKRKAKRITKPIHKATGPITQRGFGHEMPPEQALVQIYFEQQGMEKEGTLFFKFYDRTDWCGPRGRPYRNWKVLAVRWISNIINT</sequence>
<accession>A0ABT1SYB2</accession>
<feature type="region of interest" description="Disordered" evidence="1">
    <location>
        <begin position="1"/>
        <end position="26"/>
    </location>
</feature>
<dbReference type="RefSeq" id="WP_256537540.1">
    <property type="nucleotide sequence ID" value="NZ_JANHOH010000001.1"/>
</dbReference>
<evidence type="ECO:0000313" key="2">
    <source>
        <dbReference type="EMBL" id="MCQ6957334.1"/>
    </source>
</evidence>
<evidence type="ECO:0000256" key="1">
    <source>
        <dbReference type="SAM" id="MobiDB-lite"/>
    </source>
</evidence>
<dbReference type="Proteomes" id="UP001204376">
    <property type="component" value="Unassembled WGS sequence"/>
</dbReference>
<gene>
    <name evidence="2" type="ORF">NPE20_05175</name>
</gene>
<reference evidence="2 3" key="1">
    <citation type="submission" date="2022-07" db="EMBL/GenBank/DDBJ databases">
        <title>Mucilaginibacter sp. JC4.</title>
        <authorList>
            <person name="Le V."/>
            <person name="Ko S.-R."/>
            <person name="Ahn C.-Y."/>
            <person name="Oh H.-M."/>
        </authorList>
    </citation>
    <scope>NUCLEOTIDE SEQUENCE [LARGE SCALE GENOMIC DNA]</scope>
    <source>
        <strain evidence="2 3">JC4</strain>
    </source>
</reference>
<feature type="compositionally biased region" description="Basic residues" evidence="1">
    <location>
        <begin position="1"/>
        <end position="14"/>
    </location>
</feature>
<protein>
    <submittedName>
        <fullName evidence="2">Uncharacterized protein</fullName>
    </submittedName>
</protein>
<evidence type="ECO:0000313" key="3">
    <source>
        <dbReference type="Proteomes" id="UP001204376"/>
    </source>
</evidence>
<dbReference type="EMBL" id="JANHOH010000001">
    <property type="protein sequence ID" value="MCQ6957334.1"/>
    <property type="molecule type" value="Genomic_DNA"/>
</dbReference>
<name>A0ABT1SYB2_9SPHI</name>